<evidence type="ECO:0008006" key="5">
    <source>
        <dbReference type="Google" id="ProtNLM"/>
    </source>
</evidence>
<protein>
    <recommendedName>
        <fullName evidence="5">Extracellular membrane protein CFEM domain-containing protein</fullName>
    </recommendedName>
</protein>
<keyword evidence="4" id="KW-1185">Reference proteome</keyword>
<feature type="compositionally biased region" description="Acidic residues" evidence="1">
    <location>
        <begin position="94"/>
        <end position="104"/>
    </location>
</feature>
<gene>
    <name evidence="3" type="ORF">ACJ73_06411</name>
</gene>
<evidence type="ECO:0000313" key="4">
    <source>
        <dbReference type="Proteomes" id="UP000242791"/>
    </source>
</evidence>
<comment type="caution">
    <text evidence="3">The sequence shown here is derived from an EMBL/GenBank/DDBJ whole genome shotgun (WGS) entry which is preliminary data.</text>
</comment>
<feature type="compositionally biased region" description="Low complexity" evidence="1">
    <location>
        <begin position="113"/>
        <end position="126"/>
    </location>
</feature>
<dbReference type="EMBL" id="LGTZ01001125">
    <property type="protein sequence ID" value="OJD22242.1"/>
    <property type="molecule type" value="Genomic_DNA"/>
</dbReference>
<evidence type="ECO:0000256" key="1">
    <source>
        <dbReference type="SAM" id="MobiDB-lite"/>
    </source>
</evidence>
<keyword evidence="2" id="KW-0732">Signal</keyword>
<organism evidence="3 4">
    <name type="scientific">Blastomyces percursus</name>
    <dbReference type="NCBI Taxonomy" id="1658174"/>
    <lineage>
        <taxon>Eukaryota</taxon>
        <taxon>Fungi</taxon>
        <taxon>Dikarya</taxon>
        <taxon>Ascomycota</taxon>
        <taxon>Pezizomycotina</taxon>
        <taxon>Eurotiomycetes</taxon>
        <taxon>Eurotiomycetidae</taxon>
        <taxon>Onygenales</taxon>
        <taxon>Ajellomycetaceae</taxon>
        <taxon>Blastomyces</taxon>
    </lineage>
</organism>
<feature type="chain" id="PRO_5012678949" description="Extracellular membrane protein CFEM domain-containing protein" evidence="2">
    <location>
        <begin position="22"/>
        <end position="154"/>
    </location>
</feature>
<accession>A0A1J9Q2C5</accession>
<dbReference type="Proteomes" id="UP000242791">
    <property type="component" value="Unassembled WGS sequence"/>
</dbReference>
<name>A0A1J9Q2C5_9EURO</name>
<sequence length="154" mass="15647">MIASKFVFLASLLALFTAVIAVPPGCLIGAVNTQNDPLDFKKVCANQDVQREIVKICPDGAMKDALKSFSDSCAEAGQKVLLIDISKPNGSPGGDDDDDGEDDNGNGNGNGSGANPTTTSPGSSPTDESAGYVHNANSFTVAAVVALVGLVSTM</sequence>
<dbReference type="VEuPathDB" id="FungiDB:ACJ73_06411"/>
<dbReference type="OrthoDB" id="4776947at2759"/>
<proteinExistence type="predicted"/>
<evidence type="ECO:0000256" key="2">
    <source>
        <dbReference type="SAM" id="SignalP"/>
    </source>
</evidence>
<dbReference type="STRING" id="1658174.A0A1J9Q2C5"/>
<feature type="region of interest" description="Disordered" evidence="1">
    <location>
        <begin position="84"/>
        <end position="131"/>
    </location>
</feature>
<reference evidence="3 4" key="1">
    <citation type="submission" date="2015-08" db="EMBL/GenBank/DDBJ databases">
        <title>Emmonsia species relationships and genome sequence.</title>
        <authorList>
            <person name="Cuomo C.A."/>
            <person name="Schwartz I.S."/>
            <person name="Kenyon C."/>
            <person name="De Hoog G.S."/>
            <person name="Govender N.P."/>
            <person name="Botha A."/>
            <person name="Moreno L."/>
            <person name="De Vries M."/>
            <person name="Munoz J.F."/>
            <person name="Stielow J.B."/>
        </authorList>
    </citation>
    <scope>NUCLEOTIDE SEQUENCE [LARGE SCALE GENOMIC DNA]</scope>
    <source>
        <strain evidence="3 4">EI222</strain>
    </source>
</reference>
<evidence type="ECO:0000313" key="3">
    <source>
        <dbReference type="EMBL" id="OJD22242.1"/>
    </source>
</evidence>
<feature type="signal peptide" evidence="2">
    <location>
        <begin position="1"/>
        <end position="21"/>
    </location>
</feature>
<dbReference type="AlphaFoldDB" id="A0A1J9Q2C5"/>